<dbReference type="InterPro" id="IPR009012">
    <property type="entry name" value="GrpE_head"/>
</dbReference>
<dbReference type="InterPro" id="IPR000740">
    <property type="entry name" value="GrpE"/>
</dbReference>
<feature type="region of interest" description="Disordered" evidence="4">
    <location>
        <begin position="1"/>
        <end position="310"/>
    </location>
</feature>
<name>A0ABD6DV32_9EURY</name>
<accession>A0ABD6DV32</accession>
<feature type="compositionally biased region" description="Basic and acidic residues" evidence="4">
    <location>
        <begin position="28"/>
        <end position="83"/>
    </location>
</feature>
<proteinExistence type="inferred from homology"/>
<evidence type="ECO:0000313" key="5">
    <source>
        <dbReference type="EMBL" id="MFD1686044.1"/>
    </source>
</evidence>
<reference evidence="5 6" key="1">
    <citation type="journal article" date="2019" name="Int. J. Syst. Evol. Microbiol.">
        <title>The Global Catalogue of Microorganisms (GCM) 10K type strain sequencing project: providing services to taxonomists for standard genome sequencing and annotation.</title>
        <authorList>
            <consortium name="The Broad Institute Genomics Platform"/>
            <consortium name="The Broad Institute Genome Sequencing Center for Infectious Disease"/>
            <person name="Wu L."/>
            <person name="Ma J."/>
        </authorList>
    </citation>
    <scope>NUCLEOTIDE SEQUENCE [LARGE SCALE GENOMIC DNA]</scope>
    <source>
        <strain evidence="5 6">CGMCC 1.10387</strain>
    </source>
</reference>
<comment type="subcellular location">
    <subcellularLocation>
        <location evidence="3">Cytoplasm</location>
    </subcellularLocation>
</comment>
<comment type="function">
    <text evidence="3">Participates actively in the response to hyperosmotic and heat shock by preventing the aggregation of stress-denatured proteins, in association with DnaK and GrpE. It is the nucleotide exchange factor for DnaK and may function as a thermosensor. Unfolded proteins bind initially to DnaJ; upon interaction with the DnaJ-bound protein, DnaK hydrolyzes its bound ATP, resulting in the formation of a stable complex. GrpE releases ADP from DnaK; ATP binding to DnaK triggers the release of the substrate protein, thus completing the reaction cycle. Several rounds of ATP-dependent interactions between DnaJ, DnaK and GrpE are required for fully efficient folding.</text>
</comment>
<evidence type="ECO:0000256" key="3">
    <source>
        <dbReference type="HAMAP-Rule" id="MF_01151"/>
    </source>
</evidence>
<keyword evidence="3" id="KW-0963">Cytoplasm</keyword>
<sequence>MSPGPADDEEQPESNDEHGDAEASAGERPPESREEPSTGEDAEKTAAEERGESDERPEAAGQTRDRPADDRQGDGEPEGRAAEADQPSAMDDTDADRDTEHGDRPPSEGPADGADSSTQTEGEGATADDASETAADTDRTADGEVGKVDSQESGSASNSEDGSESAANRRNEDGREGASKAADGDTAGRGSSEGEATTRVDFSSSTGSRNAEAGGPDGSASPKSIGDESDGEPDVAREGPETDEADDGAETDEPGEERETDEAGDEAGTEESDVEPSAEERLRIAERELQELQERKRDDKADDSVAAVTPSHELVEARKAYVSALQARNEELKRKLEERGEALEAAHERAERERERADERIEQKEKQIERYKERLDKKLESELKYASEDLVRGMLADVRSPLARALEQGEDIKDGVEVTLKEFDRVLEDEEDVVPIVPELGEKLNRERHEAVRTVDTDAEKNTIVEVMEPGFEMDGEIREKAAVFVAEE</sequence>
<feature type="compositionally biased region" description="Basic and acidic residues" evidence="4">
    <location>
        <begin position="278"/>
        <end position="303"/>
    </location>
</feature>
<dbReference type="Proteomes" id="UP001597092">
    <property type="component" value="Unassembled WGS sequence"/>
</dbReference>
<comment type="similarity">
    <text evidence="1 3">Belongs to the GrpE family.</text>
</comment>
<feature type="compositionally biased region" description="Polar residues" evidence="4">
    <location>
        <begin position="151"/>
        <end position="166"/>
    </location>
</feature>
<dbReference type="GO" id="GO:0005737">
    <property type="term" value="C:cytoplasm"/>
    <property type="evidence" value="ECO:0007669"/>
    <property type="project" value="UniProtKB-SubCell"/>
</dbReference>
<dbReference type="EMBL" id="JBHUDP010000003">
    <property type="protein sequence ID" value="MFD1686044.1"/>
    <property type="molecule type" value="Genomic_DNA"/>
</dbReference>
<dbReference type="RefSeq" id="WP_256308669.1">
    <property type="nucleotide sequence ID" value="NZ_JANHAW010000003.1"/>
</dbReference>
<evidence type="ECO:0000313" key="6">
    <source>
        <dbReference type="Proteomes" id="UP001597092"/>
    </source>
</evidence>
<dbReference type="Gene3D" id="2.30.22.10">
    <property type="entry name" value="Head domain of nucleotide exchange factor GrpE"/>
    <property type="match status" value="1"/>
</dbReference>
<feature type="compositionally biased region" description="Polar residues" evidence="4">
    <location>
        <begin position="200"/>
        <end position="209"/>
    </location>
</feature>
<keyword evidence="2 3" id="KW-0143">Chaperone</keyword>
<keyword evidence="6" id="KW-1185">Reference proteome</keyword>
<keyword evidence="3" id="KW-0346">Stress response</keyword>
<dbReference type="Pfam" id="PF01025">
    <property type="entry name" value="GrpE"/>
    <property type="match status" value="1"/>
</dbReference>
<feature type="compositionally biased region" description="Basic and acidic residues" evidence="4">
    <location>
        <begin position="96"/>
        <end position="106"/>
    </location>
</feature>
<evidence type="ECO:0000256" key="4">
    <source>
        <dbReference type="SAM" id="MobiDB-lite"/>
    </source>
</evidence>
<feature type="compositionally biased region" description="Low complexity" evidence="4">
    <location>
        <begin position="125"/>
        <end position="134"/>
    </location>
</feature>
<feature type="compositionally biased region" description="Acidic residues" evidence="4">
    <location>
        <begin position="1"/>
        <end position="14"/>
    </location>
</feature>
<dbReference type="SUPFAM" id="SSF58014">
    <property type="entry name" value="Coiled-coil domain of nucleotide exchange factor GrpE"/>
    <property type="match status" value="1"/>
</dbReference>
<dbReference type="InterPro" id="IPR013805">
    <property type="entry name" value="GrpE_CC"/>
</dbReference>
<dbReference type="HAMAP" id="MF_01151">
    <property type="entry name" value="GrpE"/>
    <property type="match status" value="1"/>
</dbReference>
<organism evidence="5 6">
    <name type="scientific">Halobellus litoreus</name>
    <dbReference type="NCBI Taxonomy" id="755310"/>
    <lineage>
        <taxon>Archaea</taxon>
        <taxon>Methanobacteriati</taxon>
        <taxon>Methanobacteriota</taxon>
        <taxon>Stenosarchaea group</taxon>
        <taxon>Halobacteria</taxon>
        <taxon>Halobacteriales</taxon>
        <taxon>Haloferacaceae</taxon>
        <taxon>Halobellus</taxon>
    </lineage>
</organism>
<evidence type="ECO:0000256" key="1">
    <source>
        <dbReference type="ARBA" id="ARBA00009054"/>
    </source>
</evidence>
<feature type="region of interest" description="Disordered" evidence="4">
    <location>
        <begin position="339"/>
        <end position="360"/>
    </location>
</feature>
<protein>
    <recommendedName>
        <fullName evidence="3">Protein GrpE</fullName>
    </recommendedName>
    <alternativeName>
        <fullName evidence="3">HSP-70 cofactor</fullName>
    </alternativeName>
</protein>
<feature type="compositionally biased region" description="Basic and acidic residues" evidence="4">
    <location>
        <begin position="136"/>
        <end position="150"/>
    </location>
</feature>
<feature type="compositionally biased region" description="Basic and acidic residues" evidence="4">
    <location>
        <begin position="167"/>
        <end position="178"/>
    </location>
</feature>
<evidence type="ECO:0000256" key="2">
    <source>
        <dbReference type="ARBA" id="ARBA00023186"/>
    </source>
</evidence>
<gene>
    <name evidence="3 5" type="primary">grpE</name>
    <name evidence="5" type="ORF">ACFSAS_10515</name>
</gene>
<feature type="compositionally biased region" description="Acidic residues" evidence="4">
    <location>
        <begin position="241"/>
        <end position="277"/>
    </location>
</feature>
<dbReference type="SUPFAM" id="SSF51064">
    <property type="entry name" value="Head domain of nucleotide exchange factor GrpE"/>
    <property type="match status" value="1"/>
</dbReference>
<dbReference type="AlphaFoldDB" id="A0ABD6DV32"/>
<comment type="subunit">
    <text evidence="3">Homodimer.</text>
</comment>
<comment type="caution">
    <text evidence="5">The sequence shown here is derived from an EMBL/GenBank/DDBJ whole genome shotgun (WGS) entry which is preliminary data.</text>
</comment>